<sequence length="66" mass="7381">MTIQILLKIGAVGILVALLNQILKHSGKEEHAYLLNLAGLIIVLSWVIPYIRDLFNEIMELVNLGQ</sequence>
<dbReference type="AlphaFoldDB" id="A0A3R5YVL4"/>
<proteinExistence type="predicted"/>
<dbReference type="NCBIfam" id="TIGR02848">
    <property type="entry name" value="spore_III_AC"/>
    <property type="match status" value="1"/>
</dbReference>
<accession>A0A3R5YVL4</accession>
<feature type="transmembrane region" description="Helical" evidence="1">
    <location>
        <begin position="6"/>
        <end position="23"/>
    </location>
</feature>
<protein>
    <submittedName>
        <fullName evidence="2">Stage III sporulation protein AC</fullName>
    </submittedName>
</protein>
<name>A0A3R5YVL4_9FIRM</name>
<evidence type="ECO:0000313" key="3">
    <source>
        <dbReference type="Proteomes" id="UP000283295"/>
    </source>
</evidence>
<dbReference type="GeneID" id="92831840"/>
<comment type="caution">
    <text evidence="2">The sequence shown here is derived from an EMBL/GenBank/DDBJ whole genome shotgun (WGS) entry which is preliminary data.</text>
</comment>
<gene>
    <name evidence="2" type="primary">spoIIIAC</name>
    <name evidence="2" type="ORF">DWX94_01155</name>
</gene>
<evidence type="ECO:0000313" key="2">
    <source>
        <dbReference type="EMBL" id="RGS44036.1"/>
    </source>
</evidence>
<dbReference type="RefSeq" id="WP_004848895.1">
    <property type="nucleotide sequence ID" value="NZ_CABIWG010000004.1"/>
</dbReference>
<dbReference type="OrthoDB" id="9800383at2"/>
<keyword evidence="1" id="KW-0812">Transmembrane</keyword>
<dbReference type="EMBL" id="QRVK01000002">
    <property type="protein sequence ID" value="RGS44036.1"/>
    <property type="molecule type" value="Genomic_DNA"/>
</dbReference>
<keyword evidence="1" id="KW-1133">Transmembrane helix</keyword>
<dbReference type="Pfam" id="PF06686">
    <property type="entry name" value="SpoIIIAC"/>
    <property type="match status" value="1"/>
</dbReference>
<feature type="transmembrane region" description="Helical" evidence="1">
    <location>
        <begin position="32"/>
        <end position="51"/>
    </location>
</feature>
<keyword evidence="1" id="KW-0472">Membrane</keyword>
<reference evidence="2 3" key="1">
    <citation type="submission" date="2018-08" db="EMBL/GenBank/DDBJ databases">
        <title>A genome reference for cultivated species of the human gut microbiota.</title>
        <authorList>
            <person name="Zou Y."/>
            <person name="Xue W."/>
            <person name="Luo G."/>
        </authorList>
    </citation>
    <scope>NUCLEOTIDE SEQUENCE [LARGE SCALE GENOMIC DNA]</scope>
    <source>
        <strain evidence="2 3">AF22-21</strain>
    </source>
</reference>
<evidence type="ECO:0000256" key="1">
    <source>
        <dbReference type="SAM" id="Phobius"/>
    </source>
</evidence>
<dbReference type="Proteomes" id="UP000283295">
    <property type="component" value="Unassembled WGS sequence"/>
</dbReference>
<dbReference type="InterPro" id="IPR025664">
    <property type="entry name" value="Spore_III_AC/AD"/>
</dbReference>
<organism evidence="2 3">
    <name type="scientific">Coprococcus eutactus</name>
    <dbReference type="NCBI Taxonomy" id="33043"/>
    <lineage>
        <taxon>Bacteria</taxon>
        <taxon>Bacillati</taxon>
        <taxon>Bacillota</taxon>
        <taxon>Clostridia</taxon>
        <taxon>Lachnospirales</taxon>
        <taxon>Lachnospiraceae</taxon>
        <taxon>Coprococcus</taxon>
    </lineage>
</organism>
<dbReference type="InterPro" id="IPR009570">
    <property type="entry name" value="Spore_III_AC"/>
</dbReference>